<evidence type="ECO:0000313" key="3">
    <source>
        <dbReference type="Proteomes" id="UP000644020"/>
    </source>
</evidence>
<dbReference type="EMBL" id="BMUL01000027">
    <property type="protein sequence ID" value="GHB10193.1"/>
    <property type="molecule type" value="Genomic_DNA"/>
</dbReference>
<sequence length="313" mass="34299">MEQNLRELTPPVPGEFVHRADPADILPTGWNRIAENRFSITARWPADHPFFVPQNGDRHDPILVAETMRQATMLVGHAEFDVPADDQFVMWDLSYTADTAALVHDGRPWDITVDLLCTDVRTRGRGLREMRTALVLTRDGRRIATGGGGISCTSAAAYRRMRGDRLAALGAPVPLLPALRPEEVGRERTKDVVLSPGDTPSRWRLRVDTGHPTLFRRPNDHVPGMLLLEAARQAAVAVTGGTGLLPAGLEARFHRYAELDTPCWVEAEVLTGADRNTTTVQVLAHQDGAPVLDCTLTSPRVLPAVRVPAARAC</sequence>
<protein>
    <submittedName>
        <fullName evidence="2">Adhesin</fullName>
    </submittedName>
</protein>
<dbReference type="NCBIfam" id="NF041195">
    <property type="entry name" value="ScbA_BarX_GamBu"/>
    <property type="match status" value="1"/>
</dbReference>
<dbReference type="Proteomes" id="UP000644020">
    <property type="component" value="Unassembled WGS sequence"/>
</dbReference>
<dbReference type="InterPro" id="IPR029069">
    <property type="entry name" value="HotDog_dom_sf"/>
</dbReference>
<dbReference type="InterPro" id="IPR047757">
    <property type="entry name" value="AfsA-like"/>
</dbReference>
<feature type="domain" description="A-factor biosynthesis hotdog" evidence="1">
    <location>
        <begin position="184"/>
        <end position="297"/>
    </location>
</feature>
<dbReference type="InterPro" id="IPR005509">
    <property type="entry name" value="AfsA_hotdog_dom"/>
</dbReference>
<reference evidence="2" key="2">
    <citation type="submission" date="2020-09" db="EMBL/GenBank/DDBJ databases">
        <authorList>
            <person name="Sun Q."/>
            <person name="Ohkuma M."/>
        </authorList>
    </citation>
    <scope>NUCLEOTIDE SEQUENCE</scope>
    <source>
        <strain evidence="2">JCM 4518</strain>
    </source>
</reference>
<name>A0A918WD21_9ACTN</name>
<dbReference type="Pfam" id="PF03756">
    <property type="entry name" value="AfsA"/>
    <property type="match status" value="2"/>
</dbReference>
<evidence type="ECO:0000313" key="2">
    <source>
        <dbReference type="EMBL" id="GHB10193.1"/>
    </source>
</evidence>
<evidence type="ECO:0000259" key="1">
    <source>
        <dbReference type="Pfam" id="PF03756"/>
    </source>
</evidence>
<keyword evidence="3" id="KW-1185">Reference proteome</keyword>
<proteinExistence type="predicted"/>
<reference evidence="2" key="1">
    <citation type="journal article" date="2014" name="Int. J. Syst. Evol. Microbiol.">
        <title>Complete genome sequence of Corynebacterium casei LMG S-19264T (=DSM 44701T), isolated from a smear-ripened cheese.</title>
        <authorList>
            <consortium name="US DOE Joint Genome Institute (JGI-PGF)"/>
            <person name="Walter F."/>
            <person name="Albersmeier A."/>
            <person name="Kalinowski J."/>
            <person name="Ruckert C."/>
        </authorList>
    </citation>
    <scope>NUCLEOTIDE SEQUENCE</scope>
    <source>
        <strain evidence="2">JCM 4518</strain>
    </source>
</reference>
<dbReference type="RefSeq" id="WP_189983395.1">
    <property type="nucleotide sequence ID" value="NZ_BMUL01000027.1"/>
</dbReference>
<dbReference type="GO" id="GO:0016740">
    <property type="term" value="F:transferase activity"/>
    <property type="evidence" value="ECO:0007669"/>
    <property type="project" value="InterPro"/>
</dbReference>
<dbReference type="SUPFAM" id="SSF54637">
    <property type="entry name" value="Thioesterase/thiol ester dehydrase-isomerase"/>
    <property type="match status" value="1"/>
</dbReference>
<organism evidence="2 3">
    <name type="scientific">Streptomyces termitum</name>
    <dbReference type="NCBI Taxonomy" id="67368"/>
    <lineage>
        <taxon>Bacteria</taxon>
        <taxon>Bacillati</taxon>
        <taxon>Actinomycetota</taxon>
        <taxon>Actinomycetes</taxon>
        <taxon>Kitasatosporales</taxon>
        <taxon>Streptomycetaceae</taxon>
        <taxon>Streptomyces</taxon>
    </lineage>
</organism>
<gene>
    <name evidence="2" type="ORF">GCM10010305_61290</name>
</gene>
<accession>A0A918WD21</accession>
<comment type="caution">
    <text evidence="2">The sequence shown here is derived from an EMBL/GenBank/DDBJ whole genome shotgun (WGS) entry which is preliminary data.</text>
</comment>
<feature type="domain" description="A-factor biosynthesis hotdog" evidence="1">
    <location>
        <begin position="16"/>
        <end position="147"/>
    </location>
</feature>
<dbReference type="CDD" id="cd03440">
    <property type="entry name" value="hot_dog"/>
    <property type="match status" value="1"/>
</dbReference>
<dbReference type="AlphaFoldDB" id="A0A918WD21"/>